<evidence type="ECO:0000256" key="7">
    <source>
        <dbReference type="ARBA" id="ARBA00022737"/>
    </source>
</evidence>
<dbReference type="EMBL" id="JADBJN010000002">
    <property type="protein sequence ID" value="KAG5679156.1"/>
    <property type="molecule type" value="Genomic_DNA"/>
</dbReference>
<sequence>MLTLLSELKFLNSKEDELNIKDTDFGAFSVQRKKSNEKRTFLDEIKRNYVEKRSVYEKKVKSSLKYLEEILKTDKIIYCGWINENSFHLLLKNGLLIYIEVSIATCDILCLNFDKFLIGKIISENIVDVIITQQHILISYNENQITFLYLQKPSHNLRTHKKISSSDPKIFNIIVGSHSKKANRNLVINISNKLILIWTKSSQNEFYPWRPLAINDQERANLHVYRLDQVKFELVCYHWTENDPIGFEFSKFDEHELHSIEQKISRKGEISAEIVQYRLNSKSRLERTAVTSIPLQTEISSAFSFSPDHEKLAIGCIDGSIVLYDRGREVTYLVKASFIPTTISWHPDSALIVIANDRAQLQCFDISLSCIKHQLLGEEMTPSNILDVSNFFTRQPSLMKINWSKKPDINNHRGNFAQTDIVLLMIFESGTFGMLKYIGGAGLRNDIHTSGLTADVIIQLYISLDQLEKAINIFQCLNWDTYGAMCIHSLHKIATYIFKLPATTERINLLQRALATFHVPVKKLCFETENEFGDNVDDITRKFFHYLIRFKQFDKAFCLAIDINDADLFMILHKCAKSYDENEIANESFRKAEEIYANEEDSHHSSCSLTSCSICSFSCESDEESENSSEFNRRSNEYPPLPVFPNDNNAKSINNIRNSGPQPPPPPLPSTDEADNYKTNELTLQNLNKFNKESKNNEIDQSIGIPIAQSISYNQWQPTTIHTYPLISGTIPSIGLPTTSNYSSTMPVPITLPSSSKKRDLSIPTNSILSNPNNTKEAGETKNKVKFSDTITVAVVPEIGRNEKIFNYPERVKHKMTKFPPNIYDPRRELADSLPFSNPNEDYLKDFLPVNKEGKGGKSEKKINIVNFGLL</sequence>
<evidence type="ECO:0000256" key="5">
    <source>
        <dbReference type="ARBA" id="ARBA00022490"/>
    </source>
</evidence>
<keyword evidence="11" id="KW-0206">Cytoskeleton</keyword>
<dbReference type="GO" id="GO:0007399">
    <property type="term" value="P:nervous system development"/>
    <property type="evidence" value="ECO:0007669"/>
    <property type="project" value="TreeGrafter"/>
</dbReference>
<dbReference type="GO" id="GO:0044782">
    <property type="term" value="P:cilium organization"/>
    <property type="evidence" value="ECO:0007669"/>
    <property type="project" value="TreeGrafter"/>
</dbReference>
<dbReference type="InterPro" id="IPR015943">
    <property type="entry name" value="WD40/YVTN_repeat-like_dom_sf"/>
</dbReference>
<dbReference type="GO" id="GO:0005886">
    <property type="term" value="C:plasma membrane"/>
    <property type="evidence" value="ECO:0007669"/>
    <property type="project" value="UniProtKB-SubCell"/>
</dbReference>
<evidence type="ECO:0000256" key="11">
    <source>
        <dbReference type="ARBA" id="ARBA00023212"/>
    </source>
</evidence>
<evidence type="ECO:0000313" key="15">
    <source>
        <dbReference type="Proteomes" id="UP001107558"/>
    </source>
</evidence>
<keyword evidence="10" id="KW-0472">Membrane</keyword>
<keyword evidence="4" id="KW-1003">Cell membrane</keyword>
<dbReference type="InterPro" id="IPR024511">
    <property type="entry name" value="Frtz"/>
</dbReference>
<comment type="subcellular location">
    <subcellularLocation>
        <location evidence="1">Cell membrane</location>
    </subcellularLocation>
    <subcellularLocation>
        <location evidence="2">Cytoplasm</location>
        <location evidence="2">Cytoskeleton</location>
        <location evidence="2">Cilium axoneme</location>
    </subcellularLocation>
</comment>
<reference evidence="14" key="1">
    <citation type="submission" date="2021-03" db="EMBL/GenBank/DDBJ databases">
        <title>Chromosome level genome of the anhydrobiotic midge Polypedilum vanderplanki.</title>
        <authorList>
            <person name="Yoshida Y."/>
            <person name="Kikawada T."/>
            <person name="Gusev O."/>
        </authorList>
    </citation>
    <scope>NUCLEOTIDE SEQUENCE</scope>
    <source>
        <strain evidence="14">NIAS01</strain>
        <tissue evidence="14">Whole body or cell culture</tissue>
    </source>
</reference>
<dbReference type="GO" id="GO:0097541">
    <property type="term" value="C:axonemal basal plate"/>
    <property type="evidence" value="ECO:0007669"/>
    <property type="project" value="TreeGrafter"/>
</dbReference>
<evidence type="ECO:0000256" key="10">
    <source>
        <dbReference type="ARBA" id="ARBA00023136"/>
    </source>
</evidence>
<comment type="similarity">
    <text evidence="3">Belongs to the WD repeat fritz family.</text>
</comment>
<evidence type="ECO:0000256" key="3">
    <source>
        <dbReference type="ARBA" id="ARBA00006059"/>
    </source>
</evidence>
<evidence type="ECO:0000256" key="13">
    <source>
        <dbReference type="SAM" id="MobiDB-lite"/>
    </source>
</evidence>
<evidence type="ECO:0000313" key="14">
    <source>
        <dbReference type="EMBL" id="KAG5679156.1"/>
    </source>
</evidence>
<dbReference type="Gene3D" id="2.130.10.10">
    <property type="entry name" value="YVTN repeat-like/Quinoprotein amine dehydrogenase"/>
    <property type="match status" value="1"/>
</dbReference>
<keyword evidence="8" id="KW-0970">Cilium biogenesis/degradation</keyword>
<evidence type="ECO:0000256" key="12">
    <source>
        <dbReference type="ARBA" id="ARBA00023273"/>
    </source>
</evidence>
<dbReference type="GO" id="GO:0045184">
    <property type="term" value="P:establishment of protein localization"/>
    <property type="evidence" value="ECO:0007669"/>
    <property type="project" value="TreeGrafter"/>
</dbReference>
<evidence type="ECO:0000256" key="8">
    <source>
        <dbReference type="ARBA" id="ARBA00022794"/>
    </source>
</evidence>
<evidence type="ECO:0008006" key="16">
    <source>
        <dbReference type="Google" id="ProtNLM"/>
    </source>
</evidence>
<dbReference type="Pfam" id="PF11768">
    <property type="entry name" value="Frtz"/>
    <property type="match status" value="1"/>
</dbReference>
<dbReference type="OrthoDB" id="10013020at2759"/>
<evidence type="ECO:0000256" key="4">
    <source>
        <dbReference type="ARBA" id="ARBA00022475"/>
    </source>
</evidence>
<dbReference type="PANTHER" id="PTHR13667:SF5">
    <property type="entry name" value="WD REPEAT-CONTAINING AND PLANAR CELL POLARITY EFFECTOR PROTEIN FRITZ HOMOLOG"/>
    <property type="match status" value="1"/>
</dbReference>
<organism evidence="14 15">
    <name type="scientific">Polypedilum vanderplanki</name>
    <name type="common">Sleeping chironomid midge</name>
    <dbReference type="NCBI Taxonomy" id="319348"/>
    <lineage>
        <taxon>Eukaryota</taxon>
        <taxon>Metazoa</taxon>
        <taxon>Ecdysozoa</taxon>
        <taxon>Arthropoda</taxon>
        <taxon>Hexapoda</taxon>
        <taxon>Insecta</taxon>
        <taxon>Pterygota</taxon>
        <taxon>Neoptera</taxon>
        <taxon>Endopterygota</taxon>
        <taxon>Diptera</taxon>
        <taxon>Nematocera</taxon>
        <taxon>Chironomoidea</taxon>
        <taxon>Chironomidae</taxon>
        <taxon>Chironominae</taxon>
        <taxon>Polypedilum</taxon>
        <taxon>Polypedilum</taxon>
    </lineage>
</organism>
<keyword evidence="12" id="KW-0966">Cell projection</keyword>
<dbReference type="PANTHER" id="PTHR13667">
    <property type="entry name" value="HOMOLOC-13"/>
    <property type="match status" value="1"/>
</dbReference>
<feature type="compositionally biased region" description="Polar residues" evidence="13">
    <location>
        <begin position="646"/>
        <end position="660"/>
    </location>
</feature>
<keyword evidence="6" id="KW-0853">WD repeat</keyword>
<evidence type="ECO:0000256" key="6">
    <source>
        <dbReference type="ARBA" id="ARBA00022574"/>
    </source>
</evidence>
<accession>A0A9J6CAK9</accession>
<keyword evidence="9" id="KW-0969">Cilium</keyword>
<dbReference type="AlphaFoldDB" id="A0A9J6CAK9"/>
<keyword evidence="5" id="KW-0963">Cytoplasm</keyword>
<feature type="region of interest" description="Disordered" evidence="13">
    <location>
        <begin position="751"/>
        <end position="782"/>
    </location>
</feature>
<feature type="region of interest" description="Disordered" evidence="13">
    <location>
        <begin position="628"/>
        <end position="675"/>
    </location>
</feature>
<name>A0A9J6CAK9_POLVA</name>
<gene>
    <name evidence="14" type="ORF">PVAND_008747</name>
</gene>
<proteinExistence type="inferred from homology"/>
<protein>
    <recommendedName>
        <fullName evidence="16">WD repeat-containing and planar cell polarity effector protein fritz-like protein</fullName>
    </recommendedName>
</protein>
<evidence type="ECO:0000256" key="9">
    <source>
        <dbReference type="ARBA" id="ARBA00023069"/>
    </source>
</evidence>
<evidence type="ECO:0000256" key="2">
    <source>
        <dbReference type="ARBA" id="ARBA00004430"/>
    </source>
</evidence>
<dbReference type="Proteomes" id="UP001107558">
    <property type="component" value="Chromosome 2"/>
</dbReference>
<keyword evidence="15" id="KW-1185">Reference proteome</keyword>
<comment type="caution">
    <text evidence="14">The sequence shown here is derived from an EMBL/GenBank/DDBJ whole genome shotgun (WGS) entry which is preliminary data.</text>
</comment>
<feature type="compositionally biased region" description="Polar residues" evidence="13">
    <location>
        <begin position="763"/>
        <end position="776"/>
    </location>
</feature>
<dbReference type="SUPFAM" id="SSF69322">
    <property type="entry name" value="Tricorn protease domain 2"/>
    <property type="match status" value="1"/>
</dbReference>
<evidence type="ECO:0000256" key="1">
    <source>
        <dbReference type="ARBA" id="ARBA00004236"/>
    </source>
</evidence>
<keyword evidence="7" id="KW-0677">Repeat</keyword>